<feature type="domain" description="Beta-galactosidase trimerisation" evidence="9">
    <location>
        <begin position="408"/>
        <end position="619"/>
    </location>
</feature>
<reference evidence="10 12" key="1">
    <citation type="submission" date="2018-03" db="EMBL/GenBank/DDBJ databases">
        <title>Genomic Encyclopedia of Archaeal and Bacterial Type Strains, Phase II (KMG-II): from individual species to whole genera.</title>
        <authorList>
            <person name="Goeker M."/>
        </authorList>
    </citation>
    <scope>NUCLEOTIDE SEQUENCE [LARGE SCALE GENOMIC DNA]</scope>
    <source>
        <strain evidence="10 12">DSM 21548</strain>
    </source>
</reference>
<evidence type="ECO:0000256" key="5">
    <source>
        <dbReference type="ARBA" id="ARBA00022801"/>
    </source>
</evidence>
<accession>A0A2P8GTH6</accession>
<comment type="catalytic activity">
    <reaction evidence="1">
        <text>Hydrolysis of terminal non-reducing beta-D-galactose residues in beta-D-galactosides.</text>
        <dbReference type="EC" id="3.2.1.23"/>
    </reaction>
</comment>
<name>A0A2P8GTH6_9MICO</name>
<organism evidence="10 12">
    <name type="scientific">Labedella gwakjiensis</name>
    <dbReference type="NCBI Taxonomy" id="390269"/>
    <lineage>
        <taxon>Bacteria</taxon>
        <taxon>Bacillati</taxon>
        <taxon>Actinomycetota</taxon>
        <taxon>Actinomycetes</taxon>
        <taxon>Micrococcales</taxon>
        <taxon>Microbacteriaceae</taxon>
        <taxon>Labedella</taxon>
    </lineage>
</organism>
<evidence type="ECO:0000256" key="4">
    <source>
        <dbReference type="ARBA" id="ARBA00022723"/>
    </source>
</evidence>
<dbReference type="PANTHER" id="PTHR36447:SF2">
    <property type="entry name" value="BETA-GALACTOSIDASE YESZ"/>
    <property type="match status" value="1"/>
</dbReference>
<evidence type="ECO:0000256" key="1">
    <source>
        <dbReference type="ARBA" id="ARBA00001412"/>
    </source>
</evidence>
<dbReference type="SUPFAM" id="SSF51445">
    <property type="entry name" value="(Trans)glycosidases"/>
    <property type="match status" value="1"/>
</dbReference>
<reference evidence="11 13" key="2">
    <citation type="submission" date="2018-12" db="EMBL/GenBank/DDBJ databases">
        <authorList>
            <person name="hu s."/>
            <person name="Xu Y."/>
            <person name="Xu B."/>
            <person name="Li F."/>
        </authorList>
    </citation>
    <scope>NUCLEOTIDE SEQUENCE [LARGE SCALE GENOMIC DNA]</scope>
    <source>
        <strain evidence="11 13">KSW2-17</strain>
    </source>
</reference>
<comment type="caution">
    <text evidence="10">The sequence shown here is derived from an EMBL/GenBank/DDBJ whole genome shotgun (WGS) entry which is preliminary data.</text>
</comment>
<evidence type="ECO:0000256" key="3">
    <source>
        <dbReference type="ARBA" id="ARBA00012756"/>
    </source>
</evidence>
<dbReference type="InterPro" id="IPR013738">
    <property type="entry name" value="Beta_galactosidase_Trimer"/>
</dbReference>
<evidence type="ECO:0000313" key="11">
    <source>
        <dbReference type="EMBL" id="RUQ84603.1"/>
    </source>
</evidence>
<keyword evidence="13" id="KW-1185">Reference proteome</keyword>
<dbReference type="EMBL" id="RZGY01000002">
    <property type="protein sequence ID" value="RUQ84603.1"/>
    <property type="molecule type" value="Genomic_DNA"/>
</dbReference>
<evidence type="ECO:0000256" key="2">
    <source>
        <dbReference type="ARBA" id="ARBA00005940"/>
    </source>
</evidence>
<feature type="domain" description="Glycoside hydrolase family 42 N-terminal" evidence="8">
    <location>
        <begin position="16"/>
        <end position="394"/>
    </location>
</feature>
<evidence type="ECO:0000256" key="7">
    <source>
        <dbReference type="ARBA" id="ARBA00023295"/>
    </source>
</evidence>
<dbReference type="RefSeq" id="WP_106562435.1">
    <property type="nucleotide sequence ID" value="NZ_PYAU01000001.1"/>
</dbReference>
<dbReference type="GO" id="GO:0046872">
    <property type="term" value="F:metal ion binding"/>
    <property type="evidence" value="ECO:0007669"/>
    <property type="project" value="UniProtKB-KW"/>
</dbReference>
<dbReference type="OrthoDB" id="9800974at2"/>
<dbReference type="InterPro" id="IPR017853">
    <property type="entry name" value="GH"/>
</dbReference>
<dbReference type="GO" id="GO:0004565">
    <property type="term" value="F:beta-galactosidase activity"/>
    <property type="evidence" value="ECO:0007669"/>
    <property type="project" value="UniProtKB-EC"/>
</dbReference>
<dbReference type="InterPro" id="IPR013529">
    <property type="entry name" value="Glyco_hydro_42_N"/>
</dbReference>
<dbReference type="InterPro" id="IPR029062">
    <property type="entry name" value="Class_I_gatase-like"/>
</dbReference>
<dbReference type="Pfam" id="PF08532">
    <property type="entry name" value="Glyco_hydro_42M"/>
    <property type="match status" value="1"/>
</dbReference>
<dbReference type="Gene3D" id="3.40.50.880">
    <property type="match status" value="1"/>
</dbReference>
<dbReference type="PANTHER" id="PTHR36447">
    <property type="entry name" value="BETA-GALACTOSIDASE GANA"/>
    <property type="match status" value="1"/>
</dbReference>
<dbReference type="Pfam" id="PF02449">
    <property type="entry name" value="Glyco_hydro_42"/>
    <property type="match status" value="1"/>
</dbReference>
<protein>
    <recommendedName>
        <fullName evidence="3">beta-galactosidase</fullName>
        <ecNumber evidence="3">3.2.1.23</ecNumber>
    </recommendedName>
</protein>
<evidence type="ECO:0000313" key="12">
    <source>
        <dbReference type="Proteomes" id="UP000241203"/>
    </source>
</evidence>
<sequence>MTSTPRHSGVLFGAAYYAEYQQAGTLDRDLDLMVEAGFTVIRVGESVWSTWEPREGEFELDWLQPVLDGAHARGISVILGTPTYAVPPWLQVLHPEIAAERQTGVRAGWGARQEMDQSHPAYRFYAERIVRRIAERYAGHPAVVGWQVDNEPGNELPRNEQVFTRFLAWLQRRYGTVERLNEEWGLVYWSHRITEWSQLWRPDGNVQPQYDLEWRRFQGELADELIAWQAAVVREYARDDQFVTTCISYSRPQVADDRLVKSLDVTAGNPYYKMQDGLTLGVEIPREAGWWHTGVWALHQWGDRAFSSAQAPFLVTETNAQSIGGPWQNHPPFDGQIKQAALALVSRGARMVEYWHWHTLHFGVETYWGGVLPHSQRPGRIHREVAGLGAALKAIGGAVDGFEPASDVLMLWSTDTKWSFEGYPPLALPNGDPDPDSYLHLFDAHYRGLAESGAQVRIQHVEQFLAAGPAAVAAAHPVLVVPGLYVVDDETLAALSAYVEAGGHLVLGVRTAYGDRLARARREVAPAVLSASAGVWYEEYTNLDEPLAVQSSDPALELEPGSAGTRWSDVLIVDDADVVLRYAGVTEIGADAVLTTRAAGAGRVSYVATVPNPELSRSIARWLVPATAAREWSAADTVTVTTGSRPGRTDLAFVSNWSAHEAAVTPPSAVRDLETGEVLESGNTLTLGPRSAHVFEHVGGGHETSTPTS</sequence>
<evidence type="ECO:0000313" key="10">
    <source>
        <dbReference type="EMBL" id="PSL37276.1"/>
    </source>
</evidence>
<dbReference type="Proteomes" id="UP000241203">
    <property type="component" value="Unassembled WGS sequence"/>
</dbReference>
<dbReference type="GO" id="GO:0005975">
    <property type="term" value="P:carbohydrate metabolic process"/>
    <property type="evidence" value="ECO:0007669"/>
    <property type="project" value="InterPro"/>
</dbReference>
<keyword evidence="7" id="KW-0326">Glycosidase</keyword>
<comment type="similarity">
    <text evidence="2">Belongs to the glycosyl hydrolase 42 family.</text>
</comment>
<dbReference type="CDD" id="cd03143">
    <property type="entry name" value="A4_beta-galactosidase_middle_domain"/>
    <property type="match status" value="1"/>
</dbReference>
<dbReference type="Proteomes" id="UP000268291">
    <property type="component" value="Unassembled WGS sequence"/>
</dbReference>
<dbReference type="SUPFAM" id="SSF52317">
    <property type="entry name" value="Class I glutamine amidotransferase-like"/>
    <property type="match status" value="1"/>
</dbReference>
<proteinExistence type="inferred from homology"/>
<keyword evidence="4" id="KW-0479">Metal-binding</keyword>
<dbReference type="AlphaFoldDB" id="A0A2P8GTH6"/>
<evidence type="ECO:0000259" key="8">
    <source>
        <dbReference type="Pfam" id="PF02449"/>
    </source>
</evidence>
<dbReference type="InterPro" id="IPR003476">
    <property type="entry name" value="Glyco_hydro_42"/>
</dbReference>
<evidence type="ECO:0000313" key="13">
    <source>
        <dbReference type="Proteomes" id="UP000268291"/>
    </source>
</evidence>
<evidence type="ECO:0000259" key="9">
    <source>
        <dbReference type="Pfam" id="PF08532"/>
    </source>
</evidence>
<dbReference type="EC" id="3.2.1.23" evidence="3"/>
<evidence type="ECO:0000256" key="6">
    <source>
        <dbReference type="ARBA" id="ARBA00022833"/>
    </source>
</evidence>
<dbReference type="Gene3D" id="3.20.20.80">
    <property type="entry name" value="Glycosidases"/>
    <property type="match status" value="1"/>
</dbReference>
<gene>
    <name evidence="10" type="ORF">CLV49_0883</name>
    <name evidence="11" type="ORF">ELQ93_13435</name>
</gene>
<keyword evidence="5" id="KW-0378">Hydrolase</keyword>
<keyword evidence="6" id="KW-0862">Zinc</keyword>
<dbReference type="EMBL" id="PYAU01000001">
    <property type="protein sequence ID" value="PSL37276.1"/>
    <property type="molecule type" value="Genomic_DNA"/>
</dbReference>
<dbReference type="GO" id="GO:0009341">
    <property type="term" value="C:beta-galactosidase complex"/>
    <property type="evidence" value="ECO:0007669"/>
    <property type="project" value="InterPro"/>
</dbReference>